<dbReference type="NCBIfam" id="NF004064">
    <property type="entry name" value="PRK05578.1"/>
    <property type="match status" value="1"/>
</dbReference>
<name>D4S059_9FIRM</name>
<gene>
    <name evidence="16" type="primary">cdd</name>
    <name evidence="16" type="ORF">BUTYVIB_01475</name>
</gene>
<evidence type="ECO:0000256" key="6">
    <source>
        <dbReference type="ARBA" id="ARBA00022723"/>
    </source>
</evidence>
<dbReference type="SUPFAM" id="SSF53927">
    <property type="entry name" value="Cytidine deaminase-like"/>
    <property type="match status" value="1"/>
</dbReference>
<dbReference type="STRING" id="45851.BHV86_10360"/>
<dbReference type="PROSITE" id="PS51747">
    <property type="entry name" value="CYT_DCMP_DEAMINASES_2"/>
    <property type="match status" value="1"/>
</dbReference>
<dbReference type="Proteomes" id="UP000006238">
    <property type="component" value="Unassembled WGS sequence"/>
</dbReference>
<protein>
    <recommendedName>
        <fullName evidence="5 14">Cytidine deaminase</fullName>
        <ecNumber evidence="4 14">3.5.4.5</ecNumber>
    </recommendedName>
    <alternativeName>
        <fullName evidence="9 14">Cytidine aminohydrolase</fullName>
    </alternativeName>
</protein>
<evidence type="ECO:0000313" key="16">
    <source>
        <dbReference type="EMBL" id="EFF68207.1"/>
    </source>
</evidence>
<dbReference type="EMBL" id="ABWN01000030">
    <property type="protein sequence ID" value="EFF68207.1"/>
    <property type="molecule type" value="Genomic_DNA"/>
</dbReference>
<keyword evidence="8 13" id="KW-0862">Zinc</keyword>
<organism evidence="16 17">
    <name type="scientific">Eshraghiella crossota DSM 2876</name>
    <dbReference type="NCBI Taxonomy" id="511680"/>
    <lineage>
        <taxon>Bacteria</taxon>
        <taxon>Bacillati</taxon>
        <taxon>Bacillota</taxon>
        <taxon>Clostridia</taxon>
        <taxon>Lachnospirales</taxon>
        <taxon>Lachnospiraceae</taxon>
        <taxon>Eshraghiella</taxon>
    </lineage>
</organism>
<evidence type="ECO:0000256" key="1">
    <source>
        <dbReference type="ARBA" id="ARBA00001947"/>
    </source>
</evidence>
<evidence type="ECO:0000259" key="15">
    <source>
        <dbReference type="PROSITE" id="PS51747"/>
    </source>
</evidence>
<comment type="catalytic activity">
    <reaction evidence="11 14">
        <text>cytidine + H2O + H(+) = uridine + NH4(+)</text>
        <dbReference type="Rhea" id="RHEA:16069"/>
        <dbReference type="ChEBI" id="CHEBI:15377"/>
        <dbReference type="ChEBI" id="CHEBI:15378"/>
        <dbReference type="ChEBI" id="CHEBI:16704"/>
        <dbReference type="ChEBI" id="CHEBI:17562"/>
        <dbReference type="ChEBI" id="CHEBI:28938"/>
        <dbReference type="EC" id="3.5.4.5"/>
    </reaction>
</comment>
<accession>D4S059</accession>
<dbReference type="HOGENOM" id="CLU_097262_0_1_9"/>
<feature type="active site" description="Proton donor" evidence="12">
    <location>
        <position position="55"/>
    </location>
</feature>
<dbReference type="Gene3D" id="3.40.140.10">
    <property type="entry name" value="Cytidine Deaminase, domain 2"/>
    <property type="match status" value="1"/>
</dbReference>
<dbReference type="NCBIfam" id="TIGR01354">
    <property type="entry name" value="cyt_deam_tetra"/>
    <property type="match status" value="1"/>
</dbReference>
<comment type="caution">
    <text evidence="16">The sequence shown here is derived from an EMBL/GenBank/DDBJ whole genome shotgun (WGS) entry which is preliminary data.</text>
</comment>
<keyword evidence="7 14" id="KW-0378">Hydrolase</keyword>
<dbReference type="EC" id="3.5.4.5" evidence="4 14"/>
<evidence type="ECO:0000256" key="14">
    <source>
        <dbReference type="RuleBase" id="RU364006"/>
    </source>
</evidence>
<comment type="catalytic activity">
    <reaction evidence="10 14">
        <text>2'-deoxycytidine + H2O + H(+) = 2'-deoxyuridine + NH4(+)</text>
        <dbReference type="Rhea" id="RHEA:13433"/>
        <dbReference type="ChEBI" id="CHEBI:15377"/>
        <dbReference type="ChEBI" id="CHEBI:15378"/>
        <dbReference type="ChEBI" id="CHEBI:15698"/>
        <dbReference type="ChEBI" id="CHEBI:16450"/>
        <dbReference type="ChEBI" id="CHEBI:28938"/>
        <dbReference type="EC" id="3.5.4.5"/>
    </reaction>
</comment>
<comment type="function">
    <text evidence="2 14">This enzyme scavenges exogenous and endogenous cytidine and 2'-deoxycytidine for UMP synthesis.</text>
</comment>
<feature type="domain" description="CMP/dCMP-type deaminase" evidence="15">
    <location>
        <begin position="1"/>
        <end position="128"/>
    </location>
</feature>
<dbReference type="PANTHER" id="PTHR11644:SF2">
    <property type="entry name" value="CYTIDINE DEAMINASE"/>
    <property type="match status" value="1"/>
</dbReference>
<dbReference type="AlphaFoldDB" id="D4S059"/>
<dbReference type="InterPro" id="IPR002125">
    <property type="entry name" value="CMP_dCMP_dom"/>
</dbReference>
<evidence type="ECO:0000256" key="7">
    <source>
        <dbReference type="ARBA" id="ARBA00022801"/>
    </source>
</evidence>
<dbReference type="FunFam" id="3.40.140.10:FF:000008">
    <property type="entry name" value="Cytidine deaminase"/>
    <property type="match status" value="1"/>
</dbReference>
<dbReference type="GO" id="GO:0055086">
    <property type="term" value="P:nucleobase-containing small molecule metabolic process"/>
    <property type="evidence" value="ECO:0007669"/>
    <property type="project" value="UniProtKB-ARBA"/>
</dbReference>
<dbReference type="PANTHER" id="PTHR11644">
    <property type="entry name" value="CYTIDINE DEAMINASE"/>
    <property type="match status" value="1"/>
</dbReference>
<evidence type="ECO:0000256" key="9">
    <source>
        <dbReference type="ARBA" id="ARBA00032005"/>
    </source>
</evidence>
<evidence type="ECO:0000313" key="17">
    <source>
        <dbReference type="Proteomes" id="UP000006238"/>
    </source>
</evidence>
<evidence type="ECO:0000256" key="4">
    <source>
        <dbReference type="ARBA" id="ARBA00012783"/>
    </source>
</evidence>
<feature type="binding site" evidence="13">
    <location>
        <position position="89"/>
    </location>
    <ligand>
        <name>Zn(2+)</name>
        <dbReference type="ChEBI" id="CHEBI:29105"/>
        <note>catalytic</note>
    </ligand>
</feature>
<evidence type="ECO:0000256" key="5">
    <source>
        <dbReference type="ARBA" id="ARBA00018266"/>
    </source>
</evidence>
<dbReference type="InterPro" id="IPR050202">
    <property type="entry name" value="Cyt/Deoxycyt_deaminase"/>
</dbReference>
<evidence type="ECO:0000256" key="3">
    <source>
        <dbReference type="ARBA" id="ARBA00006576"/>
    </source>
</evidence>
<proteinExistence type="inferred from homology"/>
<evidence type="ECO:0000256" key="10">
    <source>
        <dbReference type="ARBA" id="ARBA00049252"/>
    </source>
</evidence>
<evidence type="ECO:0000256" key="13">
    <source>
        <dbReference type="PIRSR" id="PIRSR606262-3"/>
    </source>
</evidence>
<reference evidence="16 17" key="1">
    <citation type="submission" date="2010-02" db="EMBL/GenBank/DDBJ databases">
        <authorList>
            <person name="Weinstock G."/>
            <person name="Sodergren E."/>
            <person name="Clifton S."/>
            <person name="Fulton L."/>
            <person name="Fulton B."/>
            <person name="Courtney L."/>
            <person name="Fronick C."/>
            <person name="Harrison M."/>
            <person name="Strong C."/>
            <person name="Farmer C."/>
            <person name="Delahaunty K."/>
            <person name="Markovic C."/>
            <person name="Hall O."/>
            <person name="Minx P."/>
            <person name="Tomlinson C."/>
            <person name="Mitreva M."/>
            <person name="Nelson J."/>
            <person name="Hou S."/>
            <person name="Wollam A."/>
            <person name="Pepin K.H."/>
            <person name="Johnson M."/>
            <person name="Bhonagiri V."/>
            <person name="Zhang X."/>
            <person name="Suruliraj S."/>
            <person name="Warren W."/>
            <person name="Chinwalla A."/>
            <person name="Mardis E.R."/>
            <person name="Wilson R.K."/>
        </authorList>
    </citation>
    <scope>NUCLEOTIDE SEQUENCE [LARGE SCALE GENOMIC DNA]</scope>
    <source>
        <strain evidence="16 17">DSM 2876</strain>
    </source>
</reference>
<dbReference type="CDD" id="cd01283">
    <property type="entry name" value="cytidine_deaminase"/>
    <property type="match status" value="1"/>
</dbReference>
<comment type="similarity">
    <text evidence="3 14">Belongs to the cytidine and deoxycytidylate deaminase family.</text>
</comment>
<dbReference type="GeneID" id="98918295"/>
<dbReference type="Pfam" id="PF00383">
    <property type="entry name" value="dCMP_cyt_deam_1"/>
    <property type="match status" value="1"/>
</dbReference>
<dbReference type="GO" id="GO:0008270">
    <property type="term" value="F:zinc ion binding"/>
    <property type="evidence" value="ECO:0007669"/>
    <property type="project" value="UniProtKB-UniRule"/>
</dbReference>
<keyword evidence="17" id="KW-1185">Reference proteome</keyword>
<keyword evidence="6 13" id="KW-0479">Metal-binding</keyword>
<feature type="binding site" evidence="13">
    <location>
        <position position="86"/>
    </location>
    <ligand>
        <name>Zn(2+)</name>
        <dbReference type="ChEBI" id="CHEBI:29105"/>
        <note>catalytic</note>
    </ligand>
</feature>
<dbReference type="InterPro" id="IPR016193">
    <property type="entry name" value="Cytidine_deaminase-like"/>
</dbReference>
<dbReference type="GO" id="GO:0005829">
    <property type="term" value="C:cytosol"/>
    <property type="evidence" value="ECO:0007669"/>
    <property type="project" value="TreeGrafter"/>
</dbReference>
<dbReference type="GO" id="GO:0004126">
    <property type="term" value="F:cytidine deaminase activity"/>
    <property type="evidence" value="ECO:0007669"/>
    <property type="project" value="UniProtKB-UniRule"/>
</dbReference>
<sequence>MNNVELINYAKKAMNNAYAPYSNFCVGAALLTDDGTVYTGCNVENSSFGATICAERTAAVKAVSEGHRRFTKIAIVSKAGGYTYPCGICRQFLSEFSDENMEFIFEGKDGTILTKSIKDILPYAFNGEWRNI</sequence>
<evidence type="ECO:0000256" key="8">
    <source>
        <dbReference type="ARBA" id="ARBA00022833"/>
    </source>
</evidence>
<dbReference type="RefSeq" id="WP_005603095.1">
    <property type="nucleotide sequence ID" value="NZ_GG663524.1"/>
</dbReference>
<dbReference type="GO" id="GO:0072527">
    <property type="term" value="P:pyrimidine-containing compound metabolic process"/>
    <property type="evidence" value="ECO:0007669"/>
    <property type="project" value="UniProtKB-ARBA"/>
</dbReference>
<dbReference type="eggNOG" id="COG0295">
    <property type="taxonomic scope" value="Bacteria"/>
</dbReference>
<evidence type="ECO:0000256" key="11">
    <source>
        <dbReference type="ARBA" id="ARBA00049558"/>
    </source>
</evidence>
<feature type="binding site" evidence="13">
    <location>
        <position position="53"/>
    </location>
    <ligand>
        <name>Zn(2+)</name>
        <dbReference type="ChEBI" id="CHEBI:29105"/>
        <note>catalytic</note>
    </ligand>
</feature>
<evidence type="ECO:0000256" key="12">
    <source>
        <dbReference type="PIRSR" id="PIRSR606262-1"/>
    </source>
</evidence>
<dbReference type="InterPro" id="IPR006262">
    <property type="entry name" value="Cyt_deam_tetra"/>
</dbReference>
<evidence type="ECO:0000256" key="2">
    <source>
        <dbReference type="ARBA" id="ARBA00003949"/>
    </source>
</evidence>
<comment type="cofactor">
    <cofactor evidence="1 13 14">
        <name>Zn(2+)</name>
        <dbReference type="ChEBI" id="CHEBI:29105"/>
    </cofactor>
</comment>